<evidence type="ECO:0000256" key="4">
    <source>
        <dbReference type="ARBA" id="ARBA00023180"/>
    </source>
</evidence>
<dbReference type="AlphaFoldDB" id="A0A820MLB7"/>
<evidence type="ECO:0000313" key="7">
    <source>
        <dbReference type="Proteomes" id="UP000663881"/>
    </source>
</evidence>
<dbReference type="InterPro" id="IPR004938">
    <property type="entry name" value="XG_FTase"/>
</dbReference>
<keyword evidence="4" id="KW-0325">Glycoprotein</keyword>
<gene>
    <name evidence="6" type="ORF">OKA104_LOCUS50012</name>
</gene>
<protein>
    <submittedName>
        <fullName evidence="6">Uncharacterized protein</fullName>
    </submittedName>
</protein>
<keyword evidence="3" id="KW-0808">Transferase</keyword>
<organism evidence="6 7">
    <name type="scientific">Adineta steineri</name>
    <dbReference type="NCBI Taxonomy" id="433720"/>
    <lineage>
        <taxon>Eukaryota</taxon>
        <taxon>Metazoa</taxon>
        <taxon>Spiralia</taxon>
        <taxon>Gnathifera</taxon>
        <taxon>Rotifera</taxon>
        <taxon>Eurotatoria</taxon>
        <taxon>Bdelloidea</taxon>
        <taxon>Adinetida</taxon>
        <taxon>Adinetidae</taxon>
        <taxon>Adineta</taxon>
    </lineage>
</organism>
<dbReference type="GO" id="GO:0042546">
    <property type="term" value="P:cell wall biogenesis"/>
    <property type="evidence" value="ECO:0007669"/>
    <property type="project" value="InterPro"/>
</dbReference>
<feature type="non-terminal residue" evidence="6">
    <location>
        <position position="1"/>
    </location>
</feature>
<evidence type="ECO:0000256" key="3">
    <source>
        <dbReference type="ARBA" id="ARBA00022679"/>
    </source>
</evidence>
<dbReference type="GO" id="GO:0008107">
    <property type="term" value="F:galactoside 2-alpha-L-fucosyltransferase activity"/>
    <property type="evidence" value="ECO:0007669"/>
    <property type="project" value="InterPro"/>
</dbReference>
<name>A0A820MLB7_9BILA</name>
<comment type="caution">
    <text evidence="6">The sequence shown here is derived from an EMBL/GenBank/DDBJ whole genome shotgun (WGS) entry which is preliminary data.</text>
</comment>
<evidence type="ECO:0000256" key="2">
    <source>
        <dbReference type="ARBA" id="ARBA00022676"/>
    </source>
</evidence>
<evidence type="ECO:0000313" key="6">
    <source>
        <dbReference type="EMBL" id="CAF4374398.1"/>
    </source>
</evidence>
<proteinExistence type="inferred from homology"/>
<sequence length="145" mass="16383">SSKEGIKIYLYIISNTPQRRQKLETQLSKMYKNLEILKAFEPPKNSNVVEKMQYTLAELLILSKMHHLIITSKSTFGMVAQGLAGKGAWIVRQGAINEGQSIKSNICQWESTSEPEYQMKGSFRDNDSCSQHGTFLPSIGERTIL</sequence>
<dbReference type="EMBL" id="CAJOAY010024400">
    <property type="protein sequence ID" value="CAF4374398.1"/>
    <property type="molecule type" value="Genomic_DNA"/>
</dbReference>
<keyword evidence="2" id="KW-0328">Glycosyltransferase</keyword>
<dbReference type="GO" id="GO:0016020">
    <property type="term" value="C:membrane"/>
    <property type="evidence" value="ECO:0007669"/>
    <property type="project" value="InterPro"/>
</dbReference>
<evidence type="ECO:0000256" key="1">
    <source>
        <dbReference type="ARBA" id="ARBA00010481"/>
    </source>
</evidence>
<dbReference type="GO" id="GO:0071555">
    <property type="term" value="P:cell wall organization"/>
    <property type="evidence" value="ECO:0007669"/>
    <property type="project" value="UniProtKB-KW"/>
</dbReference>
<accession>A0A820MLB7</accession>
<evidence type="ECO:0000256" key="5">
    <source>
        <dbReference type="ARBA" id="ARBA00023316"/>
    </source>
</evidence>
<comment type="similarity">
    <text evidence="1">Belongs to the glycosyltransferase 37 family.</text>
</comment>
<dbReference type="Pfam" id="PF03254">
    <property type="entry name" value="XG_FTase"/>
    <property type="match status" value="1"/>
</dbReference>
<reference evidence="6" key="1">
    <citation type="submission" date="2021-02" db="EMBL/GenBank/DDBJ databases">
        <authorList>
            <person name="Nowell W R."/>
        </authorList>
    </citation>
    <scope>NUCLEOTIDE SEQUENCE</scope>
</reference>
<dbReference type="Proteomes" id="UP000663881">
    <property type="component" value="Unassembled WGS sequence"/>
</dbReference>
<keyword evidence="5" id="KW-0961">Cell wall biogenesis/degradation</keyword>